<keyword evidence="10" id="KW-1185">Reference proteome</keyword>
<accession>A0ABS2TWK2</accession>
<dbReference type="Pfam" id="PF02770">
    <property type="entry name" value="Acyl-CoA_dh_M"/>
    <property type="match status" value="1"/>
</dbReference>
<evidence type="ECO:0000313" key="9">
    <source>
        <dbReference type="EMBL" id="MBM9507714.1"/>
    </source>
</evidence>
<evidence type="ECO:0000259" key="7">
    <source>
        <dbReference type="Pfam" id="PF02770"/>
    </source>
</evidence>
<dbReference type="RefSeq" id="WP_205359582.1">
    <property type="nucleotide sequence ID" value="NZ_JADKYB010000014.1"/>
</dbReference>
<comment type="similarity">
    <text evidence="2 5">Belongs to the acyl-CoA dehydrogenase family.</text>
</comment>
<dbReference type="SUPFAM" id="SSF47203">
    <property type="entry name" value="Acyl-CoA dehydrogenase C-terminal domain-like"/>
    <property type="match status" value="1"/>
</dbReference>
<comment type="caution">
    <text evidence="9">The sequence shown here is derived from an EMBL/GenBank/DDBJ whole genome shotgun (WGS) entry which is preliminary data.</text>
</comment>
<evidence type="ECO:0000313" key="10">
    <source>
        <dbReference type="Proteomes" id="UP000749040"/>
    </source>
</evidence>
<dbReference type="SUPFAM" id="SSF56645">
    <property type="entry name" value="Acyl-CoA dehydrogenase NM domain-like"/>
    <property type="match status" value="1"/>
</dbReference>
<feature type="domain" description="Acyl-CoA dehydrogenase/oxidase C-terminal" evidence="6">
    <location>
        <begin position="259"/>
        <end position="388"/>
    </location>
</feature>
<organism evidence="9 10">
    <name type="scientific">Actinacidiphila acididurans</name>
    <dbReference type="NCBI Taxonomy" id="2784346"/>
    <lineage>
        <taxon>Bacteria</taxon>
        <taxon>Bacillati</taxon>
        <taxon>Actinomycetota</taxon>
        <taxon>Actinomycetes</taxon>
        <taxon>Kitasatosporales</taxon>
        <taxon>Streptomycetaceae</taxon>
        <taxon>Actinacidiphila</taxon>
    </lineage>
</organism>
<dbReference type="InterPro" id="IPR009100">
    <property type="entry name" value="AcylCoA_DH/oxidase_NM_dom_sf"/>
</dbReference>
<dbReference type="Proteomes" id="UP000749040">
    <property type="component" value="Unassembled WGS sequence"/>
</dbReference>
<dbReference type="PANTHER" id="PTHR43884:SF12">
    <property type="entry name" value="ISOVALERYL-COA DEHYDROGENASE, MITOCHONDRIAL-RELATED"/>
    <property type="match status" value="1"/>
</dbReference>
<dbReference type="InterPro" id="IPR037069">
    <property type="entry name" value="AcylCoA_DH/ox_N_sf"/>
</dbReference>
<proteinExistence type="inferred from homology"/>
<dbReference type="InterPro" id="IPR009075">
    <property type="entry name" value="AcylCo_DH/oxidase_C"/>
</dbReference>
<gene>
    <name evidence="9" type="ORF">ITX44_24840</name>
</gene>
<dbReference type="Gene3D" id="1.10.540.10">
    <property type="entry name" value="Acyl-CoA dehydrogenase/oxidase, N-terminal domain"/>
    <property type="match status" value="1"/>
</dbReference>
<sequence length="414" mass="45535">MDFALTDENVEWRTKARAFADEAVRPVAAELDAQLDPQDAWSWELVEEMDARGLRQAPLPVEFKGASTDYVTNTIILEEIAAADLGTAVVLAQHWKFAQILNEVGTPSQRERFLGRNAANPRGLFAASFTEPNAGSDNLLPYRAPGGGMQTFGRRVDGGYVVNGMKHYISNANRADTILCFARTDAEGPLTDSVTSFIVPADAEGLRIGKVHDKSGERVANNAEIFYEDVFVPDEDVLGEPGTALRSVARLLRASNAYAASCALGIARECFDRSLDWCRNRVQGGKPIIEHQAVGSYLATMYTNVEVSRTLIWRAACQARTAETFAPYMAIMPKLVVSEYTFDSARRAMELWGGAGVMKENGIEKLLRDASIWLHSDGTNIIMRERLANLLRDAEPGAPMWDGVPTTRRMVGII</sequence>
<keyword evidence="4 5" id="KW-0274">FAD</keyword>
<dbReference type="PIRSF" id="PIRSF016578">
    <property type="entry name" value="HsaA"/>
    <property type="match status" value="1"/>
</dbReference>
<dbReference type="Gene3D" id="2.40.110.10">
    <property type="entry name" value="Butyryl-CoA Dehydrogenase, subunit A, domain 2"/>
    <property type="match status" value="1"/>
</dbReference>
<dbReference type="Gene3D" id="1.20.140.10">
    <property type="entry name" value="Butyryl-CoA Dehydrogenase, subunit A, domain 3"/>
    <property type="match status" value="1"/>
</dbReference>
<evidence type="ECO:0000256" key="5">
    <source>
        <dbReference type="RuleBase" id="RU362125"/>
    </source>
</evidence>
<dbReference type="Pfam" id="PF02771">
    <property type="entry name" value="Acyl-CoA_dh_N"/>
    <property type="match status" value="1"/>
</dbReference>
<keyword evidence="5" id="KW-0560">Oxidoreductase</keyword>
<dbReference type="InterPro" id="IPR006091">
    <property type="entry name" value="Acyl-CoA_Oxase/DH_mid-dom"/>
</dbReference>
<dbReference type="PROSITE" id="PS00073">
    <property type="entry name" value="ACYL_COA_DH_2"/>
    <property type="match status" value="1"/>
</dbReference>
<evidence type="ECO:0000256" key="3">
    <source>
        <dbReference type="ARBA" id="ARBA00022630"/>
    </source>
</evidence>
<dbReference type="InterPro" id="IPR006089">
    <property type="entry name" value="Acyl-CoA_DH_CS"/>
</dbReference>
<dbReference type="InterPro" id="IPR036250">
    <property type="entry name" value="AcylCo_DH-like_C"/>
</dbReference>
<dbReference type="Pfam" id="PF00441">
    <property type="entry name" value="Acyl-CoA_dh_1"/>
    <property type="match status" value="1"/>
</dbReference>
<protein>
    <submittedName>
        <fullName evidence="9">Acyl-CoA/acyl-ACP dehydrogenase</fullName>
    </submittedName>
</protein>
<comment type="cofactor">
    <cofactor evidence="1 5">
        <name>FAD</name>
        <dbReference type="ChEBI" id="CHEBI:57692"/>
    </cofactor>
</comment>
<feature type="domain" description="Acyl-CoA dehydrogenase/oxidase N-terminal" evidence="8">
    <location>
        <begin position="6"/>
        <end position="118"/>
    </location>
</feature>
<evidence type="ECO:0000256" key="4">
    <source>
        <dbReference type="ARBA" id="ARBA00022827"/>
    </source>
</evidence>
<name>A0ABS2TWK2_9ACTN</name>
<evidence type="ECO:0000259" key="6">
    <source>
        <dbReference type="Pfam" id="PF00441"/>
    </source>
</evidence>
<dbReference type="InterPro" id="IPR046373">
    <property type="entry name" value="Acyl-CoA_Oxase/DH_mid-dom_sf"/>
</dbReference>
<feature type="domain" description="Acyl-CoA oxidase/dehydrogenase middle" evidence="7">
    <location>
        <begin position="127"/>
        <end position="230"/>
    </location>
</feature>
<reference evidence="9 10" key="1">
    <citation type="submission" date="2021-01" db="EMBL/GenBank/DDBJ databases">
        <title>Streptomyces acididurans sp. nov., isolated from a peat swamp forest soil.</title>
        <authorList>
            <person name="Chantavorakit T."/>
            <person name="Duangmal K."/>
        </authorList>
    </citation>
    <scope>NUCLEOTIDE SEQUENCE [LARGE SCALE GENOMIC DNA]</scope>
    <source>
        <strain evidence="9 10">KK5PA1</strain>
    </source>
</reference>
<evidence type="ECO:0000256" key="1">
    <source>
        <dbReference type="ARBA" id="ARBA00001974"/>
    </source>
</evidence>
<dbReference type="InterPro" id="IPR013786">
    <property type="entry name" value="AcylCoA_DH/ox_N"/>
</dbReference>
<dbReference type="EMBL" id="JADKYB010000014">
    <property type="protein sequence ID" value="MBM9507714.1"/>
    <property type="molecule type" value="Genomic_DNA"/>
</dbReference>
<evidence type="ECO:0000259" key="8">
    <source>
        <dbReference type="Pfam" id="PF02771"/>
    </source>
</evidence>
<evidence type="ECO:0000256" key="2">
    <source>
        <dbReference type="ARBA" id="ARBA00009347"/>
    </source>
</evidence>
<dbReference type="PANTHER" id="PTHR43884">
    <property type="entry name" value="ACYL-COA DEHYDROGENASE"/>
    <property type="match status" value="1"/>
</dbReference>
<keyword evidence="3 5" id="KW-0285">Flavoprotein</keyword>